<reference evidence="2 3" key="1">
    <citation type="journal article" date="2012" name="BMC Genomics">
        <title>Genome analysis of a simultaneously predatory and prey-independent, novel Bdellovibrio bacteriovorus from the River Tiber, supports in silico predictions of both ancient and recent lateral gene transfer from diverse bacteria.</title>
        <authorList>
            <person name="Hobley L."/>
            <person name="Lerner T.R."/>
            <person name="Williams L.E."/>
            <person name="Lambert C."/>
            <person name="Till R."/>
            <person name="Milner D.S."/>
            <person name="Basford S.M."/>
            <person name="Capeness M.J."/>
            <person name="Fenton A.K."/>
            <person name="Atterbury R.J."/>
            <person name="Harris M.A."/>
            <person name="Sockett R.E."/>
        </authorList>
    </citation>
    <scope>NUCLEOTIDE SEQUENCE [LARGE SCALE GENOMIC DNA]</scope>
    <source>
        <strain evidence="2 3">Tiberius</strain>
    </source>
</reference>
<dbReference type="PATRIC" id="fig|1069642.3.peg.1850"/>
<dbReference type="AlphaFoldDB" id="K7ZAA0"/>
<keyword evidence="1" id="KW-0732">Signal</keyword>
<dbReference type="Proteomes" id="UP000010074">
    <property type="component" value="Chromosome"/>
</dbReference>
<accession>K7ZAA0</accession>
<dbReference type="EMBL" id="CP002930">
    <property type="protein sequence ID" value="AFY01564.1"/>
    <property type="molecule type" value="Genomic_DNA"/>
</dbReference>
<sequence>MKMLLTAFVSLLSLSATAQAAVMQVDCVGADTQITANLIVEGRKVTGFVAAAGSGIDAFQADANGSYIFYKAGEYYTDFDLEIIEFWGISGDQSVGYKSYTDKNGKFVQTVLVNKKAVNAQCMIGKQ</sequence>
<evidence type="ECO:0000256" key="1">
    <source>
        <dbReference type="SAM" id="SignalP"/>
    </source>
</evidence>
<organism evidence="2 3">
    <name type="scientific">Bdellovibrio bacteriovorus str. Tiberius</name>
    <dbReference type="NCBI Taxonomy" id="1069642"/>
    <lineage>
        <taxon>Bacteria</taxon>
        <taxon>Pseudomonadati</taxon>
        <taxon>Bdellovibrionota</taxon>
        <taxon>Bdellovibrionia</taxon>
        <taxon>Bdellovibrionales</taxon>
        <taxon>Pseudobdellovibrionaceae</taxon>
        <taxon>Bdellovibrio</taxon>
    </lineage>
</organism>
<feature type="chain" id="PRO_5003915782" evidence="1">
    <location>
        <begin position="21"/>
        <end position="127"/>
    </location>
</feature>
<protein>
    <submittedName>
        <fullName evidence="2">Uncharacterized protein</fullName>
    </submittedName>
</protein>
<dbReference type="KEGG" id="bbat:Bdt_1877"/>
<evidence type="ECO:0000313" key="2">
    <source>
        <dbReference type="EMBL" id="AFY01564.1"/>
    </source>
</evidence>
<dbReference type="HOGENOM" id="CLU_1988257_0_0_7"/>
<proteinExistence type="predicted"/>
<evidence type="ECO:0000313" key="3">
    <source>
        <dbReference type="Proteomes" id="UP000010074"/>
    </source>
</evidence>
<gene>
    <name evidence="2" type="ORF">Bdt_1877</name>
</gene>
<feature type="signal peptide" evidence="1">
    <location>
        <begin position="1"/>
        <end position="20"/>
    </location>
</feature>
<name>K7ZAA0_BDEBC</name>